<keyword evidence="1 6" id="KW-0963">Cytoplasm</keyword>
<evidence type="ECO:0000313" key="8">
    <source>
        <dbReference type="EMBL" id="MFC4725401.1"/>
    </source>
</evidence>
<comment type="function">
    <text evidence="6">The RecF protein is involved in DNA metabolism; it is required for DNA replication and normal SOS inducibility. RecF binds preferentially to single-stranded, linear DNA. It also seems to bind ATP.</text>
</comment>
<feature type="binding site" evidence="6">
    <location>
        <begin position="36"/>
        <end position="43"/>
    </location>
    <ligand>
        <name>ATP</name>
        <dbReference type="ChEBI" id="CHEBI:30616"/>
    </ligand>
</feature>
<keyword evidence="3 6" id="KW-0547">Nucleotide-binding</keyword>
<organism evidence="8 9">
    <name type="scientific">Glycocaulis abyssi</name>
    <dbReference type="NCBI Taxonomy" id="1433403"/>
    <lineage>
        <taxon>Bacteria</taxon>
        <taxon>Pseudomonadati</taxon>
        <taxon>Pseudomonadota</taxon>
        <taxon>Alphaproteobacteria</taxon>
        <taxon>Maricaulales</taxon>
        <taxon>Maricaulaceae</taxon>
        <taxon>Glycocaulis</taxon>
    </lineage>
</organism>
<evidence type="ECO:0000256" key="1">
    <source>
        <dbReference type="ARBA" id="ARBA00022490"/>
    </source>
</evidence>
<keyword evidence="9" id="KW-1185">Reference proteome</keyword>
<dbReference type="RefSeq" id="WP_371393554.1">
    <property type="nucleotide sequence ID" value="NZ_CP163421.1"/>
</dbReference>
<comment type="similarity">
    <text evidence="6">Belongs to the RecF family.</text>
</comment>
<evidence type="ECO:0000313" key="9">
    <source>
        <dbReference type="Proteomes" id="UP001596024"/>
    </source>
</evidence>
<dbReference type="Pfam" id="PF02463">
    <property type="entry name" value="SMC_N"/>
    <property type="match status" value="1"/>
</dbReference>
<evidence type="ECO:0000259" key="7">
    <source>
        <dbReference type="Pfam" id="PF02463"/>
    </source>
</evidence>
<comment type="subcellular location">
    <subcellularLocation>
        <location evidence="6">Cytoplasm</location>
    </subcellularLocation>
</comment>
<keyword evidence="2 6" id="KW-0235">DNA replication</keyword>
<dbReference type="PANTHER" id="PTHR32182">
    <property type="entry name" value="DNA REPLICATION AND REPAIR PROTEIN RECF"/>
    <property type="match status" value="1"/>
</dbReference>
<keyword evidence="4 6" id="KW-0067">ATP-binding</keyword>
<keyword evidence="6" id="KW-0227">DNA damage</keyword>
<accession>A0ABV9NAS3</accession>
<proteinExistence type="inferred from homology"/>
<evidence type="ECO:0000256" key="4">
    <source>
        <dbReference type="ARBA" id="ARBA00022840"/>
    </source>
</evidence>
<feature type="domain" description="RecF/RecN/SMC N-terminal" evidence="7">
    <location>
        <begin position="9"/>
        <end position="368"/>
    </location>
</feature>
<dbReference type="PANTHER" id="PTHR32182:SF0">
    <property type="entry name" value="DNA REPLICATION AND REPAIR PROTEIN RECF"/>
    <property type="match status" value="1"/>
</dbReference>
<evidence type="ECO:0000256" key="3">
    <source>
        <dbReference type="ARBA" id="ARBA00022741"/>
    </source>
</evidence>
<keyword evidence="6" id="KW-0234">DNA repair</keyword>
<name>A0ABV9NAS3_9PROT</name>
<dbReference type="Gene3D" id="1.20.1050.90">
    <property type="entry name" value="RecF/RecN/SMC, N-terminal domain"/>
    <property type="match status" value="1"/>
</dbReference>
<reference evidence="9" key="1">
    <citation type="journal article" date="2019" name="Int. J. Syst. Evol. Microbiol.">
        <title>The Global Catalogue of Microorganisms (GCM) 10K type strain sequencing project: providing services to taxonomists for standard genome sequencing and annotation.</title>
        <authorList>
            <consortium name="The Broad Institute Genomics Platform"/>
            <consortium name="The Broad Institute Genome Sequencing Center for Infectious Disease"/>
            <person name="Wu L."/>
            <person name="Ma J."/>
        </authorList>
    </citation>
    <scope>NUCLEOTIDE SEQUENCE [LARGE SCALE GENOMIC DNA]</scope>
    <source>
        <strain evidence="9">CCUG 62981</strain>
    </source>
</reference>
<dbReference type="NCBIfam" id="TIGR00611">
    <property type="entry name" value="recf"/>
    <property type="match status" value="1"/>
</dbReference>
<dbReference type="Gene3D" id="3.40.50.300">
    <property type="entry name" value="P-loop containing nucleotide triphosphate hydrolases"/>
    <property type="match status" value="1"/>
</dbReference>
<dbReference type="SUPFAM" id="SSF52540">
    <property type="entry name" value="P-loop containing nucleoside triphosphate hydrolases"/>
    <property type="match status" value="1"/>
</dbReference>
<evidence type="ECO:0000256" key="6">
    <source>
        <dbReference type="HAMAP-Rule" id="MF_00365"/>
    </source>
</evidence>
<keyword evidence="5 6" id="KW-0238">DNA-binding</keyword>
<evidence type="ECO:0000256" key="2">
    <source>
        <dbReference type="ARBA" id="ARBA00022705"/>
    </source>
</evidence>
<dbReference type="InterPro" id="IPR003395">
    <property type="entry name" value="RecF/RecN/SMC_N"/>
</dbReference>
<dbReference type="InterPro" id="IPR001238">
    <property type="entry name" value="DNA-binding_RecF"/>
</dbReference>
<gene>
    <name evidence="6 8" type="primary">recF</name>
    <name evidence="8" type="ORF">ACFPB0_08880</name>
</gene>
<dbReference type="InterPro" id="IPR027417">
    <property type="entry name" value="P-loop_NTPase"/>
</dbReference>
<dbReference type="Proteomes" id="UP001596024">
    <property type="component" value="Unassembled WGS sequence"/>
</dbReference>
<dbReference type="EMBL" id="JBHSGQ010000004">
    <property type="protein sequence ID" value="MFC4725401.1"/>
    <property type="molecule type" value="Genomic_DNA"/>
</dbReference>
<dbReference type="InterPro" id="IPR042174">
    <property type="entry name" value="RecF_2"/>
</dbReference>
<comment type="caution">
    <text evidence="8">The sequence shown here is derived from an EMBL/GenBank/DDBJ whole genome shotgun (WGS) entry which is preliminary data.</text>
</comment>
<keyword evidence="6" id="KW-0742">SOS response</keyword>
<dbReference type="HAMAP" id="MF_00365">
    <property type="entry name" value="RecF"/>
    <property type="match status" value="1"/>
</dbReference>
<protein>
    <recommendedName>
        <fullName evidence="6">DNA replication and repair protein RecF</fullName>
    </recommendedName>
</protein>
<evidence type="ECO:0000256" key="5">
    <source>
        <dbReference type="ARBA" id="ARBA00023125"/>
    </source>
</evidence>
<sequence length="381" mass="40782">MTKASRAAVTRLKLTSFRNYAWLDLALDARPVCLFGPNGAGKTNLVEAVSFLGPGRGLRAAGSDAVRQRDAGGEAPVWAVHAEAETADGPVTLATGADPDNPARRKTRLEGVATTQTQLARLFPMIWLTPREDRLWAGPRSDRLRFFDRLVLAGEPGHGTQANAYDKAMRERQRLLERMDEGLSVDLAWLDALEAKMAEAGTAMARARLAALNALQGEINDRPASAFPKADLALSGYLEGLLVEDEGAAQTRFAARLKDTRRKDGAAGRALTGPHRTELEARHREKDQVAADCSTGEQKALLLGLALAHGAALARERGAAPVMIFDEACAHLDVDRREGLASAIAAIGCQAWLTGVEKGLFEAFGEGVQYVSVEAGKAVRG</sequence>